<evidence type="ECO:0000256" key="3">
    <source>
        <dbReference type="ARBA" id="ARBA00043995"/>
    </source>
</evidence>
<dbReference type="SUPFAM" id="SSF53756">
    <property type="entry name" value="UDP-Glycosyltransferase/glycogen phosphorylase"/>
    <property type="match status" value="1"/>
</dbReference>
<dbReference type="InterPro" id="IPR011910">
    <property type="entry name" value="RfaF"/>
</dbReference>
<dbReference type="PANTHER" id="PTHR30160">
    <property type="entry name" value="TETRAACYLDISACCHARIDE 4'-KINASE-RELATED"/>
    <property type="match status" value="1"/>
</dbReference>
<evidence type="ECO:0000313" key="7">
    <source>
        <dbReference type="Proteomes" id="UP001597048"/>
    </source>
</evidence>
<dbReference type="RefSeq" id="WP_379557926.1">
    <property type="nucleotide sequence ID" value="NZ_JBHTJS010000028.1"/>
</dbReference>
<dbReference type="EMBL" id="JBHTJS010000028">
    <property type="protein sequence ID" value="MFD1007885.1"/>
    <property type="molecule type" value="Genomic_DNA"/>
</dbReference>
<dbReference type="InterPro" id="IPR002201">
    <property type="entry name" value="Glyco_trans_9"/>
</dbReference>
<comment type="similarity">
    <text evidence="3">Belongs to the glycosyltransferase 9 family.</text>
</comment>
<dbReference type="CDD" id="cd03789">
    <property type="entry name" value="GT9_LPS_heptosyltransferase"/>
    <property type="match status" value="1"/>
</dbReference>
<keyword evidence="2" id="KW-0808">Transferase</keyword>
<reference evidence="7" key="1">
    <citation type="journal article" date="2019" name="Int. J. Syst. Evol. Microbiol.">
        <title>The Global Catalogue of Microorganisms (GCM) 10K type strain sequencing project: providing services to taxonomists for standard genome sequencing and annotation.</title>
        <authorList>
            <consortium name="The Broad Institute Genomics Platform"/>
            <consortium name="The Broad Institute Genome Sequencing Center for Infectious Disease"/>
            <person name="Wu L."/>
            <person name="Ma J."/>
        </authorList>
    </citation>
    <scope>NUCLEOTIDE SEQUENCE [LARGE SCALE GENOMIC DNA]</scope>
    <source>
        <strain evidence="7">CCUG 60525</strain>
    </source>
</reference>
<dbReference type="Pfam" id="PF01075">
    <property type="entry name" value="Glyco_transf_9"/>
    <property type="match status" value="1"/>
</dbReference>
<sequence>MKLLVIGPSWVGDMVMSQSLYISLKQQNPDAELHVMAPAWCCALLERMPEVDKAIVMPLGHGDLRLAERFRLGRQLASEDYDWAIVQPNSLKSALIPLFAGIKKRTGWKGESRYGLLNDLRNNKADFSLMVERYAALAYSKADMKDGRRIPAISWPALKIDQSNQQQALVELKLNKEKPIVSLCPGAEFGPSKRWPEQHYAEVAKQKIEQGQQVWIFGSAKDIPVAEAIRHYLPAALQAHCHILAGKTSLHQAIDLMALSSVVVSNDSGLMHIAAAVKCPLVAIYGSTSPKYTPPLAKRVAIVHTDIECRPCFKRECPLGHLKCLKELPAEKVLTAIKQLMASERLIVTAR</sequence>
<keyword evidence="1" id="KW-0328">Glycosyltransferase</keyword>
<dbReference type="Gene3D" id="3.40.50.2000">
    <property type="entry name" value="Glycogen Phosphorylase B"/>
    <property type="match status" value="2"/>
</dbReference>
<accession>A0ABW3KHU5</accession>
<evidence type="ECO:0000256" key="1">
    <source>
        <dbReference type="ARBA" id="ARBA00022676"/>
    </source>
</evidence>
<evidence type="ECO:0000256" key="2">
    <source>
        <dbReference type="ARBA" id="ARBA00022679"/>
    </source>
</evidence>
<dbReference type="EC" id="2.4.99.24" evidence="4"/>
<evidence type="ECO:0000313" key="6">
    <source>
        <dbReference type="EMBL" id="MFD1007885.1"/>
    </source>
</evidence>
<comment type="caution">
    <text evidence="6">The sequence shown here is derived from an EMBL/GenBank/DDBJ whole genome shotgun (WGS) entry which is preliminary data.</text>
</comment>
<evidence type="ECO:0000256" key="4">
    <source>
        <dbReference type="ARBA" id="ARBA00044042"/>
    </source>
</evidence>
<organism evidence="6 7">
    <name type="scientific">Oceanisphaera ostreae</name>
    <dbReference type="NCBI Taxonomy" id="914151"/>
    <lineage>
        <taxon>Bacteria</taxon>
        <taxon>Pseudomonadati</taxon>
        <taxon>Pseudomonadota</taxon>
        <taxon>Gammaproteobacteria</taxon>
        <taxon>Aeromonadales</taxon>
        <taxon>Aeromonadaceae</taxon>
        <taxon>Oceanisphaera</taxon>
    </lineage>
</organism>
<name>A0ABW3KHU5_9GAMM</name>
<dbReference type="NCBIfam" id="TIGR02195">
    <property type="entry name" value="heptsyl_trn_II"/>
    <property type="match status" value="1"/>
</dbReference>
<dbReference type="InterPro" id="IPR051199">
    <property type="entry name" value="LPS_LOS_Heptosyltrfase"/>
</dbReference>
<evidence type="ECO:0000256" key="5">
    <source>
        <dbReference type="ARBA" id="ARBA00047503"/>
    </source>
</evidence>
<dbReference type="PANTHER" id="PTHR30160:SF7">
    <property type="entry name" value="ADP-HEPTOSE--LPS HEPTOSYLTRANSFERASE 2"/>
    <property type="match status" value="1"/>
</dbReference>
<dbReference type="Proteomes" id="UP001597048">
    <property type="component" value="Unassembled WGS sequence"/>
</dbReference>
<keyword evidence="7" id="KW-1185">Reference proteome</keyword>
<protein>
    <recommendedName>
        <fullName evidence="4">lipopolysaccharide heptosyltransferase II</fullName>
        <ecNumber evidence="4">2.4.99.24</ecNumber>
    </recommendedName>
</protein>
<gene>
    <name evidence="6" type="primary">waaF</name>
    <name evidence="6" type="ORF">ACFQ1C_06940</name>
</gene>
<comment type="catalytic activity">
    <reaction evidence="5">
        <text>an L-alpha-D-Hep-(1-&gt;5)-[alpha-Kdo-(2-&gt;4)]-alpha-Kdo-(2-&gt;6)-lipid A + ADP-L-glycero-beta-D-manno-heptose = an L-alpha-D-Hep-(1-&gt;3)-L-alpha-D-Hep-(1-&gt;5)-[alpha-Kdo-(2-&gt;4)]-alpha-Kdo-(2-&gt;6)-lipid A + ADP + H(+)</text>
        <dbReference type="Rhea" id="RHEA:74071"/>
        <dbReference type="ChEBI" id="CHEBI:15378"/>
        <dbReference type="ChEBI" id="CHEBI:61506"/>
        <dbReference type="ChEBI" id="CHEBI:193068"/>
        <dbReference type="ChEBI" id="CHEBI:193069"/>
        <dbReference type="ChEBI" id="CHEBI:456216"/>
        <dbReference type="EC" id="2.4.99.24"/>
    </reaction>
</comment>
<proteinExistence type="inferred from homology"/>